<accession>A0ABT1AWK8</accession>
<comment type="pathway">
    <text evidence="2">Phospholipid metabolism; CDP-diacylglycerol biosynthesis; CDP-diacylglycerol from sn-glycerol 3-phosphate: step 2/3.</text>
</comment>
<evidence type="ECO:0000256" key="2">
    <source>
        <dbReference type="ARBA" id="ARBA00004728"/>
    </source>
</evidence>
<keyword evidence="12" id="KW-1133">Transmembrane helix</keyword>
<keyword evidence="8 11" id="KW-0808">Transferase</keyword>
<feature type="domain" description="Phospholipid/glycerol acyltransferase" evidence="13">
    <location>
        <begin position="79"/>
        <end position="194"/>
    </location>
</feature>
<dbReference type="PANTHER" id="PTHR10434">
    <property type="entry name" value="1-ACYL-SN-GLYCEROL-3-PHOSPHATE ACYLTRANSFERASE"/>
    <property type="match status" value="1"/>
</dbReference>
<evidence type="ECO:0000256" key="3">
    <source>
        <dbReference type="ARBA" id="ARBA00005189"/>
    </source>
</evidence>
<evidence type="ECO:0000259" key="13">
    <source>
        <dbReference type="SMART" id="SM00563"/>
    </source>
</evidence>
<comment type="caution">
    <text evidence="14">The sequence shown here is derived from an EMBL/GenBank/DDBJ whole genome shotgun (WGS) entry which is preliminary data.</text>
</comment>
<evidence type="ECO:0000313" key="14">
    <source>
        <dbReference type="EMBL" id="MCO5724271.1"/>
    </source>
</evidence>
<comment type="catalytic activity">
    <reaction evidence="1 11">
        <text>a 1-acyl-sn-glycero-3-phosphate + an acyl-CoA = a 1,2-diacyl-sn-glycero-3-phosphate + CoA</text>
        <dbReference type="Rhea" id="RHEA:19709"/>
        <dbReference type="ChEBI" id="CHEBI:57287"/>
        <dbReference type="ChEBI" id="CHEBI:57970"/>
        <dbReference type="ChEBI" id="CHEBI:58342"/>
        <dbReference type="ChEBI" id="CHEBI:58608"/>
        <dbReference type="EC" id="2.3.1.51"/>
    </reaction>
</comment>
<evidence type="ECO:0000256" key="5">
    <source>
        <dbReference type="ARBA" id="ARBA00013211"/>
    </source>
</evidence>
<dbReference type="CDD" id="cd07989">
    <property type="entry name" value="LPLAT_AGPAT-like"/>
    <property type="match status" value="1"/>
</dbReference>
<comment type="similarity">
    <text evidence="4 11">Belongs to the 1-acyl-sn-glycerol-3-phosphate acyltransferase family.</text>
</comment>
<evidence type="ECO:0000256" key="6">
    <source>
        <dbReference type="ARBA" id="ARBA00016139"/>
    </source>
</evidence>
<evidence type="ECO:0000256" key="8">
    <source>
        <dbReference type="ARBA" id="ARBA00022679"/>
    </source>
</evidence>
<dbReference type="GO" id="GO:0016746">
    <property type="term" value="F:acyltransferase activity"/>
    <property type="evidence" value="ECO:0007669"/>
    <property type="project" value="UniProtKB-KW"/>
</dbReference>
<dbReference type="SMART" id="SM00563">
    <property type="entry name" value="PlsC"/>
    <property type="match status" value="1"/>
</dbReference>
<keyword evidence="10 11" id="KW-0012">Acyltransferase</keyword>
<dbReference type="InterPro" id="IPR002123">
    <property type="entry name" value="Plipid/glycerol_acylTrfase"/>
</dbReference>
<feature type="transmembrane region" description="Helical" evidence="12">
    <location>
        <begin position="47"/>
        <end position="67"/>
    </location>
</feature>
<evidence type="ECO:0000256" key="10">
    <source>
        <dbReference type="ARBA" id="ARBA00023315"/>
    </source>
</evidence>
<dbReference type="EMBL" id="JAMXIB010000003">
    <property type="protein sequence ID" value="MCO5724271.1"/>
    <property type="molecule type" value="Genomic_DNA"/>
</dbReference>
<dbReference type="RefSeq" id="WP_252740650.1">
    <property type="nucleotide sequence ID" value="NZ_JAMXIB010000003.1"/>
</dbReference>
<keyword evidence="11" id="KW-0594">Phospholipid biosynthesis</keyword>
<sequence>MLVVLKKSGQALFRIWFYILVALPIFLFSPFLILFSLSEKTYPQFFWLARNVWATVILYGMGCPPQIRYDQRLKKRQSYMLVANHTSMLDIMLMLRVSRNPFVFVGKKELANIPVFGFFYKRVCILVDREDSRSRSAVYRRAERRLKAGLSICIFPEGGVPEDEALVLDTFKDGAFKMAIAHRIPVVPITFYDNKKRFPFRFFSGSPGRLRTRVHPFIPSEGLKEKDKGRLKEQVRSLLLESLLAGPGF</sequence>
<protein>
    <recommendedName>
        <fullName evidence="6 11">1-acyl-sn-glycerol-3-phosphate acyltransferase</fullName>
        <ecNumber evidence="5 11">2.3.1.51</ecNumber>
    </recommendedName>
</protein>
<dbReference type="SUPFAM" id="SSF69593">
    <property type="entry name" value="Glycerol-3-phosphate (1)-acyltransferase"/>
    <property type="match status" value="1"/>
</dbReference>
<evidence type="ECO:0000256" key="9">
    <source>
        <dbReference type="ARBA" id="ARBA00023098"/>
    </source>
</evidence>
<reference evidence="14 15" key="1">
    <citation type="submission" date="2022-06" db="EMBL/GenBank/DDBJ databases">
        <authorList>
            <person name="Xuan X."/>
        </authorList>
    </citation>
    <scope>NUCLEOTIDE SEQUENCE [LARGE SCALE GENOMIC DNA]</scope>
    <source>
        <strain evidence="14 15">2V75</strain>
    </source>
</reference>
<dbReference type="PANTHER" id="PTHR10434:SF64">
    <property type="entry name" value="1-ACYL-SN-GLYCEROL-3-PHOSPHATE ACYLTRANSFERASE-RELATED"/>
    <property type="match status" value="1"/>
</dbReference>
<evidence type="ECO:0000256" key="1">
    <source>
        <dbReference type="ARBA" id="ARBA00001141"/>
    </source>
</evidence>
<evidence type="ECO:0000256" key="11">
    <source>
        <dbReference type="RuleBase" id="RU361267"/>
    </source>
</evidence>
<name>A0ABT1AWK8_9FLAO</name>
<keyword evidence="15" id="KW-1185">Reference proteome</keyword>
<dbReference type="InterPro" id="IPR004552">
    <property type="entry name" value="AGP_acyltrans"/>
</dbReference>
<comment type="domain">
    <text evidence="11">The HXXXXD motif is essential for acyltransferase activity and may constitute the binding site for the phosphate moiety of the glycerol-3-phosphate.</text>
</comment>
<keyword evidence="12" id="KW-0812">Transmembrane</keyword>
<evidence type="ECO:0000256" key="12">
    <source>
        <dbReference type="SAM" id="Phobius"/>
    </source>
</evidence>
<comment type="pathway">
    <text evidence="3">Lipid metabolism.</text>
</comment>
<feature type="transmembrane region" description="Helical" evidence="12">
    <location>
        <begin position="12"/>
        <end position="35"/>
    </location>
</feature>
<keyword evidence="7 11" id="KW-0444">Lipid biosynthesis</keyword>
<organism evidence="14 15">
    <name type="scientific">Robiginitalea marina</name>
    <dbReference type="NCBI Taxonomy" id="2954105"/>
    <lineage>
        <taxon>Bacteria</taxon>
        <taxon>Pseudomonadati</taxon>
        <taxon>Bacteroidota</taxon>
        <taxon>Flavobacteriia</taxon>
        <taxon>Flavobacteriales</taxon>
        <taxon>Flavobacteriaceae</taxon>
        <taxon>Robiginitalea</taxon>
    </lineage>
</organism>
<evidence type="ECO:0000256" key="7">
    <source>
        <dbReference type="ARBA" id="ARBA00022516"/>
    </source>
</evidence>
<gene>
    <name evidence="14" type="ORF">NG653_05355</name>
</gene>
<keyword evidence="11" id="KW-1208">Phospholipid metabolism</keyword>
<evidence type="ECO:0000256" key="4">
    <source>
        <dbReference type="ARBA" id="ARBA00008655"/>
    </source>
</evidence>
<keyword evidence="12" id="KW-0472">Membrane</keyword>
<proteinExistence type="inferred from homology"/>
<keyword evidence="9 11" id="KW-0443">Lipid metabolism</keyword>
<dbReference type="Proteomes" id="UP001206312">
    <property type="component" value="Unassembled WGS sequence"/>
</dbReference>
<dbReference type="Pfam" id="PF01553">
    <property type="entry name" value="Acyltransferase"/>
    <property type="match status" value="1"/>
</dbReference>
<evidence type="ECO:0000313" key="15">
    <source>
        <dbReference type="Proteomes" id="UP001206312"/>
    </source>
</evidence>
<dbReference type="NCBIfam" id="TIGR00530">
    <property type="entry name" value="AGP_acyltrn"/>
    <property type="match status" value="1"/>
</dbReference>
<dbReference type="EC" id="2.3.1.51" evidence="5 11"/>